<comment type="similarity">
    <text evidence="5">Belongs to the peptidase S16 family.</text>
</comment>
<dbReference type="GO" id="GO:0006515">
    <property type="term" value="P:protein quality control for misfolded or incompletely synthesized proteins"/>
    <property type="evidence" value="ECO:0007669"/>
    <property type="project" value="TreeGrafter"/>
</dbReference>
<dbReference type="GO" id="GO:0005759">
    <property type="term" value="C:mitochondrial matrix"/>
    <property type="evidence" value="ECO:0007669"/>
    <property type="project" value="TreeGrafter"/>
</dbReference>
<accession>A0A507D6V4</accession>
<evidence type="ECO:0000256" key="4">
    <source>
        <dbReference type="ARBA" id="ARBA00022840"/>
    </source>
</evidence>
<dbReference type="GO" id="GO:0004176">
    <property type="term" value="F:ATP-dependent peptidase activity"/>
    <property type="evidence" value="ECO:0007669"/>
    <property type="project" value="UniProtKB-UniRule"/>
</dbReference>
<dbReference type="SUPFAM" id="SSF54211">
    <property type="entry name" value="Ribosomal protein S5 domain 2-like"/>
    <property type="match status" value="1"/>
</dbReference>
<keyword evidence="2" id="KW-0547">Nucleotide-binding</keyword>
<dbReference type="SUPFAM" id="SSF52540">
    <property type="entry name" value="P-loop containing nucleoside triphosphate hydrolases"/>
    <property type="match status" value="1"/>
</dbReference>
<dbReference type="GO" id="GO:0007005">
    <property type="term" value="P:mitochondrion organization"/>
    <property type="evidence" value="ECO:0007669"/>
    <property type="project" value="TreeGrafter"/>
</dbReference>
<dbReference type="InterPro" id="IPR008269">
    <property type="entry name" value="Lon_proteolytic"/>
</dbReference>
<dbReference type="InterPro" id="IPR020568">
    <property type="entry name" value="Ribosomal_Su5_D2-typ_SF"/>
</dbReference>
<dbReference type="InterPro" id="IPR027065">
    <property type="entry name" value="Lon_Prtase"/>
</dbReference>
<feature type="active site" evidence="5">
    <location>
        <position position="234"/>
    </location>
</feature>
<evidence type="ECO:0000256" key="3">
    <source>
        <dbReference type="ARBA" id="ARBA00022801"/>
    </source>
</evidence>
<dbReference type="PANTHER" id="PTHR43718">
    <property type="entry name" value="LON PROTEASE"/>
    <property type="match status" value="1"/>
</dbReference>
<dbReference type="GO" id="GO:0051131">
    <property type="term" value="P:chaperone-mediated protein complex assembly"/>
    <property type="evidence" value="ECO:0007669"/>
    <property type="project" value="TreeGrafter"/>
</dbReference>
<keyword evidence="3 5" id="KW-0378">Hydrolase</keyword>
<dbReference type="Gene3D" id="1.10.8.60">
    <property type="match status" value="1"/>
</dbReference>
<dbReference type="GO" id="GO:0005524">
    <property type="term" value="F:ATP binding"/>
    <property type="evidence" value="ECO:0007669"/>
    <property type="project" value="UniProtKB-KW"/>
</dbReference>
<comment type="caution">
    <text evidence="7">The sequence shown here is derived from an EMBL/GenBank/DDBJ whole genome shotgun (WGS) entry which is preliminary data.</text>
</comment>
<evidence type="ECO:0000256" key="2">
    <source>
        <dbReference type="ARBA" id="ARBA00022741"/>
    </source>
</evidence>
<dbReference type="FunFam" id="3.30.230.10:FF:000015">
    <property type="entry name" value="Lon protease homolog, mitochondrial"/>
    <property type="match status" value="1"/>
</dbReference>
<evidence type="ECO:0000256" key="1">
    <source>
        <dbReference type="ARBA" id="ARBA00022670"/>
    </source>
</evidence>
<dbReference type="EMBL" id="QEAP01001318">
    <property type="protein sequence ID" value="TPX47272.1"/>
    <property type="molecule type" value="Genomic_DNA"/>
</dbReference>
<dbReference type="OrthoDB" id="2411602at2759"/>
<dbReference type="Gene3D" id="3.30.230.10">
    <property type="match status" value="1"/>
</dbReference>
<dbReference type="GO" id="GO:0004252">
    <property type="term" value="F:serine-type endopeptidase activity"/>
    <property type="evidence" value="ECO:0007669"/>
    <property type="project" value="UniProtKB-UniRule"/>
</dbReference>
<dbReference type="PANTHER" id="PTHR43718:SF2">
    <property type="entry name" value="LON PROTEASE HOMOLOG, MITOCHONDRIAL"/>
    <property type="match status" value="1"/>
</dbReference>
<evidence type="ECO:0000313" key="7">
    <source>
        <dbReference type="EMBL" id="TPX47272.1"/>
    </source>
</evidence>
<protein>
    <recommendedName>
        <fullName evidence="6">Lon proteolytic domain-containing protein</fullName>
    </recommendedName>
</protein>
<dbReference type="Proteomes" id="UP000320333">
    <property type="component" value="Unassembled WGS sequence"/>
</dbReference>
<proteinExistence type="inferred from homology"/>
<evidence type="ECO:0000313" key="8">
    <source>
        <dbReference type="Proteomes" id="UP000320333"/>
    </source>
</evidence>
<keyword evidence="1 5" id="KW-0645">Protease</keyword>
<dbReference type="PRINTS" id="PR00830">
    <property type="entry name" value="ENDOLAPTASE"/>
</dbReference>
<reference evidence="7 8" key="1">
    <citation type="journal article" date="2019" name="Sci. Rep.">
        <title>Comparative genomics of chytrid fungi reveal insights into the obligate biotrophic and pathogenic lifestyle of Synchytrium endobioticum.</title>
        <authorList>
            <person name="van de Vossenberg B.T.L.H."/>
            <person name="Warris S."/>
            <person name="Nguyen H.D.T."/>
            <person name="van Gent-Pelzer M.P.E."/>
            <person name="Joly D.L."/>
            <person name="van de Geest H.C."/>
            <person name="Bonants P.J.M."/>
            <person name="Smith D.S."/>
            <person name="Levesque C.A."/>
            <person name="van der Lee T.A.J."/>
        </authorList>
    </citation>
    <scope>NUCLEOTIDE SEQUENCE [LARGE SCALE GENOMIC DNA]</scope>
    <source>
        <strain evidence="7 8">CBS 675.73</strain>
    </source>
</reference>
<keyword evidence="5" id="KW-0720">Serine protease</keyword>
<dbReference type="STRING" id="246404.A0A507D6V4"/>
<keyword evidence="8" id="KW-1185">Reference proteome</keyword>
<dbReference type="InterPro" id="IPR014721">
    <property type="entry name" value="Ribsml_uS5_D2-typ_fold_subgr"/>
</dbReference>
<feature type="non-terminal residue" evidence="7">
    <location>
        <position position="1"/>
    </location>
</feature>
<dbReference type="InterPro" id="IPR054594">
    <property type="entry name" value="Lon_lid"/>
</dbReference>
<dbReference type="InterPro" id="IPR027417">
    <property type="entry name" value="P-loop_NTPase"/>
</dbReference>
<dbReference type="PROSITE" id="PS51786">
    <property type="entry name" value="LON_PROTEOLYTIC"/>
    <property type="match status" value="1"/>
</dbReference>
<sequence length="305" mass="33408">VDLEEEAIELLIRSYCRESGVRNLKKHIDKVYRKAAFRVVSRGQEAEEKLKETENAKTEEGGTVAAENVVAMEQLKITKDNLKDYVGSPKYTSDRMYDVTPPGVIMGLAWTSMGGTSLYIESVLGSVISDDSKPSFHRTGQLGDVMKESSSIAYTFSKAFMARHFPENKFFDKASVHLHVPEGATPKDGPSAGTTMTTSLLSLALNTPALADVAMTGELTLTGKVLKIGGVKEKTIAAKRSGVSNIIFPASNRADWDELPAYIKEGLTPHFVGWYEEVFKVVFPALEMKNDEGMGKGRKLVSFNA</sequence>
<feature type="domain" description="Lon proteolytic" evidence="6">
    <location>
        <begin position="99"/>
        <end position="285"/>
    </location>
</feature>
<organism evidence="7 8">
    <name type="scientific">Chytriomyces confervae</name>
    <dbReference type="NCBI Taxonomy" id="246404"/>
    <lineage>
        <taxon>Eukaryota</taxon>
        <taxon>Fungi</taxon>
        <taxon>Fungi incertae sedis</taxon>
        <taxon>Chytridiomycota</taxon>
        <taxon>Chytridiomycota incertae sedis</taxon>
        <taxon>Chytridiomycetes</taxon>
        <taxon>Chytridiales</taxon>
        <taxon>Chytriomycetaceae</taxon>
        <taxon>Chytriomyces</taxon>
    </lineage>
</organism>
<keyword evidence="4" id="KW-0067">ATP-binding</keyword>
<dbReference type="AlphaFoldDB" id="A0A507D6V4"/>
<name>A0A507D6V4_9FUNG</name>
<gene>
    <name evidence="7" type="ORF">CcCBS67573_g10266</name>
</gene>
<evidence type="ECO:0000259" key="6">
    <source>
        <dbReference type="PROSITE" id="PS51786"/>
    </source>
</evidence>
<dbReference type="Pfam" id="PF22667">
    <property type="entry name" value="Lon_lid"/>
    <property type="match status" value="1"/>
</dbReference>
<evidence type="ECO:0000256" key="5">
    <source>
        <dbReference type="PROSITE-ProRule" id="PRU01122"/>
    </source>
</evidence>
<dbReference type="Pfam" id="PF05362">
    <property type="entry name" value="Lon_C"/>
    <property type="match status" value="1"/>
</dbReference>
<dbReference type="GO" id="GO:0003697">
    <property type="term" value="F:single-stranded DNA binding"/>
    <property type="evidence" value="ECO:0007669"/>
    <property type="project" value="TreeGrafter"/>
</dbReference>
<feature type="active site" evidence="5">
    <location>
        <position position="191"/>
    </location>
</feature>